<dbReference type="EMBL" id="OZ037953">
    <property type="protein sequence ID" value="CAL1697948.1"/>
    <property type="molecule type" value="Genomic_DNA"/>
</dbReference>
<sequence length="545" mass="60958">MSDRWRSSPMPPYSYISSTSDTAAPASSMRDDDPSSSHPPYNNTNAVQDPPLTPALPPPMMSMSTSTATPPSTSTPLSDIPLEKLHQQLLPITIPHTSLKAHFTNWGQSYTCSPSVVFEPETEEQCAVILEVARREGETVRAAGVGHSPSDLACTKGYMLRTEKLCRVLEVNTEKRYVVAEGGITLNALHAALAEHGLAMINVGSISDQTLAGVVTTATHGTGLGFKVISTHVQALVLLLADGSRRRCSRNEHAELFMASLCGLGSTGLILQIQMEVGPAFRLKERQTSLGFTEVVDRLDAYASASEHVRLWWFPQADTIRLSCADRTTEPRKPAASFLWHSVIGYHVVQFLLFVGIYVRAINPWIARLTVWLDRAPTLTVDDSWRVFNLDCKYPQFTTEWALPYTSTAACLLELRTWLDNEHRSPTGLRPHFPLEIRFSDQDDIWLSPSSGTRTTWIGIIQYKPYGFNVPYRKLFAQFEAILAKHGGRPHWAKAHSLKPVELRRLYPRCVSVSSLFSWQVNERNQRLFFFSHTDSTTLSESWKT</sequence>
<comment type="pathway">
    <text evidence="1">Cofactor biosynthesis; D-erythroascorbate biosynthesis; dehydro-D-arabinono-1,4-lactone from D-arabinose: step 2/2.</text>
</comment>
<dbReference type="InterPro" id="IPR006094">
    <property type="entry name" value="Oxid_FAD_bind_N"/>
</dbReference>
<protein>
    <recommendedName>
        <fullName evidence="2">D-arabinono-1,4-lactone oxidase</fullName>
        <ecNumber evidence="2">1.1.3.37</ecNumber>
    </recommendedName>
    <alternativeName>
        <fullName evidence="4">L-galactono-gamma-lactone oxidase</fullName>
    </alternativeName>
</protein>
<evidence type="ECO:0000256" key="5">
    <source>
        <dbReference type="SAM" id="MobiDB-lite"/>
    </source>
</evidence>
<accession>A0ABP1CTB4</accession>
<dbReference type="EC" id="1.1.3.37" evidence="2"/>
<evidence type="ECO:0000313" key="7">
    <source>
        <dbReference type="EMBL" id="CAL1697948.1"/>
    </source>
</evidence>
<evidence type="ECO:0000256" key="4">
    <source>
        <dbReference type="ARBA" id="ARBA00033418"/>
    </source>
</evidence>
<dbReference type="Gene3D" id="3.30.70.2520">
    <property type="match status" value="1"/>
</dbReference>
<feature type="compositionally biased region" description="Pro residues" evidence="5">
    <location>
        <begin position="51"/>
        <end position="60"/>
    </location>
</feature>
<organism evidence="7 8">
    <name type="scientific">Somion occarium</name>
    <dbReference type="NCBI Taxonomy" id="3059160"/>
    <lineage>
        <taxon>Eukaryota</taxon>
        <taxon>Fungi</taxon>
        <taxon>Dikarya</taxon>
        <taxon>Basidiomycota</taxon>
        <taxon>Agaricomycotina</taxon>
        <taxon>Agaricomycetes</taxon>
        <taxon>Polyporales</taxon>
        <taxon>Cerrenaceae</taxon>
        <taxon>Somion</taxon>
    </lineage>
</organism>
<gene>
    <name evidence="7" type="ORF">GFSPODELE1_LOCUS1928</name>
</gene>
<keyword evidence="8" id="KW-1185">Reference proteome</keyword>
<dbReference type="InterPro" id="IPR007173">
    <property type="entry name" value="ALO_C"/>
</dbReference>
<dbReference type="PANTHER" id="PTHR43762">
    <property type="entry name" value="L-GULONOLACTONE OXIDASE"/>
    <property type="match status" value="1"/>
</dbReference>
<evidence type="ECO:0000256" key="1">
    <source>
        <dbReference type="ARBA" id="ARBA00005083"/>
    </source>
</evidence>
<dbReference type="PROSITE" id="PS51387">
    <property type="entry name" value="FAD_PCMH"/>
    <property type="match status" value="1"/>
</dbReference>
<name>A0ABP1CTB4_9APHY</name>
<dbReference type="Gene3D" id="3.30.43.10">
    <property type="entry name" value="Uridine Diphospho-n-acetylenolpyruvylglucosamine Reductase, domain 2"/>
    <property type="match status" value="1"/>
</dbReference>
<dbReference type="InterPro" id="IPR016167">
    <property type="entry name" value="FAD-bd_PCMH_sub1"/>
</dbReference>
<dbReference type="SUPFAM" id="SSF56176">
    <property type="entry name" value="FAD-binding/transporter-associated domain-like"/>
    <property type="match status" value="1"/>
</dbReference>
<feature type="domain" description="FAD-binding PCMH-type" evidence="6">
    <location>
        <begin position="110"/>
        <end position="280"/>
    </location>
</feature>
<dbReference type="InterPro" id="IPR036318">
    <property type="entry name" value="FAD-bd_PCMH-like_sf"/>
</dbReference>
<dbReference type="InterPro" id="IPR010031">
    <property type="entry name" value="FAD_lactone_oxidase-like"/>
</dbReference>
<evidence type="ECO:0000259" key="6">
    <source>
        <dbReference type="PROSITE" id="PS51387"/>
    </source>
</evidence>
<evidence type="ECO:0000313" key="8">
    <source>
        <dbReference type="Proteomes" id="UP001497453"/>
    </source>
</evidence>
<proteinExistence type="predicted"/>
<dbReference type="Pfam" id="PF01565">
    <property type="entry name" value="FAD_binding_4"/>
    <property type="match status" value="1"/>
</dbReference>
<evidence type="ECO:0000256" key="3">
    <source>
        <dbReference type="ARBA" id="ARBA00023002"/>
    </source>
</evidence>
<feature type="region of interest" description="Disordered" evidence="5">
    <location>
        <begin position="1"/>
        <end position="76"/>
    </location>
</feature>
<dbReference type="InterPro" id="IPR016166">
    <property type="entry name" value="FAD-bd_PCMH"/>
</dbReference>
<keyword evidence="3" id="KW-0560">Oxidoreductase</keyword>
<evidence type="ECO:0000256" key="2">
    <source>
        <dbReference type="ARBA" id="ARBA00013136"/>
    </source>
</evidence>
<dbReference type="Pfam" id="PF04030">
    <property type="entry name" value="ALO"/>
    <property type="match status" value="1"/>
</dbReference>
<feature type="compositionally biased region" description="Low complexity" evidence="5">
    <location>
        <begin position="13"/>
        <end position="28"/>
    </location>
</feature>
<dbReference type="Proteomes" id="UP001497453">
    <property type="component" value="Chromosome 10"/>
</dbReference>
<feature type="compositionally biased region" description="Low complexity" evidence="5">
    <location>
        <begin position="61"/>
        <end position="76"/>
    </location>
</feature>
<dbReference type="PANTHER" id="PTHR43762:SF1">
    <property type="entry name" value="D-ARABINONO-1,4-LACTONE OXIDASE"/>
    <property type="match status" value="1"/>
</dbReference>
<feature type="compositionally biased region" description="Polar residues" evidence="5">
    <location>
        <begin position="36"/>
        <end position="47"/>
    </location>
</feature>
<reference evidence="8" key="1">
    <citation type="submission" date="2024-04" db="EMBL/GenBank/DDBJ databases">
        <authorList>
            <person name="Shaw F."/>
            <person name="Minotto A."/>
        </authorList>
    </citation>
    <scope>NUCLEOTIDE SEQUENCE [LARGE SCALE GENOMIC DNA]</scope>
</reference>
<dbReference type="InterPro" id="IPR016169">
    <property type="entry name" value="FAD-bd_PCMH_sub2"/>
</dbReference>
<dbReference type="Gene3D" id="3.30.465.10">
    <property type="match status" value="1"/>
</dbReference>